<dbReference type="AlphaFoldDB" id="A0A643BQD4"/>
<evidence type="ECO:0000256" key="1">
    <source>
        <dbReference type="ARBA" id="ARBA00022468"/>
    </source>
</evidence>
<dbReference type="FunFam" id="1.20.58.900:FF:000002">
    <property type="entry name" value="small G protein signaling modulator 1"/>
    <property type="match status" value="1"/>
</dbReference>
<evidence type="ECO:0000259" key="5">
    <source>
        <dbReference type="PROSITE" id="PS50086"/>
    </source>
</evidence>
<keyword evidence="8" id="KW-1185">Reference proteome</keyword>
<dbReference type="InterPro" id="IPR037213">
    <property type="entry name" value="Run_dom_sf"/>
</dbReference>
<evidence type="ECO:0008006" key="9">
    <source>
        <dbReference type="Google" id="ProtNLM"/>
    </source>
</evidence>
<evidence type="ECO:0000259" key="6">
    <source>
        <dbReference type="PROSITE" id="PS50826"/>
    </source>
</evidence>
<dbReference type="InterPro" id="IPR047344">
    <property type="entry name" value="RUN_SGSM1"/>
</dbReference>
<protein>
    <recommendedName>
        <fullName evidence="9">Small G protein signaling modulator 1</fullName>
    </recommendedName>
</protein>
<dbReference type="SMART" id="SM00164">
    <property type="entry name" value="TBC"/>
    <property type="match status" value="1"/>
</dbReference>
<dbReference type="Gene3D" id="1.20.58.900">
    <property type="match status" value="1"/>
</dbReference>
<feature type="domain" description="Rab-GAP TBC" evidence="5">
    <location>
        <begin position="616"/>
        <end position="1029"/>
    </location>
</feature>
<dbReference type="GO" id="GO:0005096">
    <property type="term" value="F:GTPase activator activity"/>
    <property type="evidence" value="ECO:0007669"/>
    <property type="project" value="UniProtKB-KW"/>
</dbReference>
<dbReference type="Pfam" id="PF12068">
    <property type="entry name" value="PH_RBD"/>
    <property type="match status" value="1"/>
</dbReference>
<feature type="compositionally biased region" description="Polar residues" evidence="4">
    <location>
        <begin position="723"/>
        <end position="757"/>
    </location>
</feature>
<dbReference type="PROSITE" id="PS50086">
    <property type="entry name" value="TBC_RABGAP"/>
    <property type="match status" value="1"/>
</dbReference>
<dbReference type="SMART" id="SM00593">
    <property type="entry name" value="RUN"/>
    <property type="match status" value="1"/>
</dbReference>
<dbReference type="PANTHER" id="PTHR22957">
    <property type="entry name" value="TBC1 DOMAIN FAMILY MEMBER GTPASE-ACTIVATING PROTEIN"/>
    <property type="match status" value="1"/>
</dbReference>
<name>A0A643BQD4_BALPH</name>
<dbReference type="EMBL" id="SGJD01005865">
    <property type="protein sequence ID" value="KAB0390181.1"/>
    <property type="molecule type" value="Genomic_DNA"/>
</dbReference>
<evidence type="ECO:0000256" key="4">
    <source>
        <dbReference type="SAM" id="MobiDB-lite"/>
    </source>
</evidence>
<evidence type="ECO:0000313" key="8">
    <source>
        <dbReference type="Proteomes" id="UP000437017"/>
    </source>
</evidence>
<dbReference type="PROSITE" id="PS50826">
    <property type="entry name" value="RUN"/>
    <property type="match status" value="1"/>
</dbReference>
<dbReference type="Gene3D" id="1.10.472.80">
    <property type="entry name" value="Ypt/Rab-GAP domain of gyp1p, domain 3"/>
    <property type="match status" value="2"/>
</dbReference>
<feature type="region of interest" description="Disordered" evidence="4">
    <location>
        <begin position="377"/>
        <end position="398"/>
    </location>
</feature>
<feature type="non-terminal residue" evidence="7">
    <location>
        <position position="1"/>
    </location>
</feature>
<feature type="domain" description="RUN" evidence="6">
    <location>
        <begin position="15"/>
        <end position="169"/>
    </location>
</feature>
<comment type="caution">
    <text evidence="7">The sequence shown here is derived from an EMBL/GenBank/DDBJ whole genome shotgun (WGS) entry which is preliminary data.</text>
</comment>
<dbReference type="Pfam" id="PF02759">
    <property type="entry name" value="RUN"/>
    <property type="match status" value="1"/>
</dbReference>
<dbReference type="SUPFAM" id="SSF140741">
    <property type="entry name" value="RUN domain-like"/>
    <property type="match status" value="1"/>
</dbReference>
<dbReference type="PANTHER" id="PTHR22957:SF187">
    <property type="entry name" value="SMALL G PROTEIN SIGNALING MODULATOR 1"/>
    <property type="match status" value="1"/>
</dbReference>
<dbReference type="InterPro" id="IPR035969">
    <property type="entry name" value="Rab-GAP_TBC_sf"/>
</dbReference>
<organism evidence="7 8">
    <name type="scientific">Balaenoptera physalus</name>
    <name type="common">Fin whale</name>
    <name type="synonym">Balaena physalus</name>
    <dbReference type="NCBI Taxonomy" id="9770"/>
    <lineage>
        <taxon>Eukaryota</taxon>
        <taxon>Metazoa</taxon>
        <taxon>Chordata</taxon>
        <taxon>Craniata</taxon>
        <taxon>Vertebrata</taxon>
        <taxon>Euteleostomi</taxon>
        <taxon>Mammalia</taxon>
        <taxon>Eutheria</taxon>
        <taxon>Laurasiatheria</taxon>
        <taxon>Artiodactyla</taxon>
        <taxon>Whippomorpha</taxon>
        <taxon>Cetacea</taxon>
        <taxon>Mysticeti</taxon>
        <taxon>Balaenopteridae</taxon>
        <taxon>Balaenoptera</taxon>
    </lineage>
</organism>
<evidence type="ECO:0000256" key="3">
    <source>
        <dbReference type="SAM" id="Coils"/>
    </source>
</evidence>
<dbReference type="InterPro" id="IPR021935">
    <property type="entry name" value="SGSM1/2_RBD"/>
</dbReference>
<dbReference type="Gene3D" id="1.10.8.270">
    <property type="entry name" value="putative rabgap domain of human tbc1 domain family member 14 like domains"/>
    <property type="match status" value="1"/>
</dbReference>
<dbReference type="CDD" id="cd17703">
    <property type="entry name" value="RUN_SGSM1"/>
    <property type="match status" value="1"/>
</dbReference>
<reference evidence="7 8" key="1">
    <citation type="journal article" date="2019" name="PLoS ONE">
        <title>Genomic analyses reveal an absence of contemporary introgressive admixture between fin whales and blue whales, despite known hybrids.</title>
        <authorList>
            <person name="Westbury M.V."/>
            <person name="Petersen B."/>
            <person name="Lorenzen E.D."/>
        </authorList>
    </citation>
    <scope>NUCLEOTIDE SEQUENCE [LARGE SCALE GENOMIC DNA]</scope>
    <source>
        <strain evidence="7">FinWhale-01</strain>
    </source>
</reference>
<keyword evidence="3" id="KW-0175">Coiled coil</keyword>
<proteinExistence type="inferred from homology"/>
<dbReference type="Proteomes" id="UP000437017">
    <property type="component" value="Unassembled WGS sequence"/>
</dbReference>
<feature type="compositionally biased region" description="Basic and acidic residues" evidence="4">
    <location>
        <begin position="771"/>
        <end position="797"/>
    </location>
</feature>
<dbReference type="Pfam" id="PF00566">
    <property type="entry name" value="RabGAP-TBC"/>
    <property type="match status" value="1"/>
</dbReference>
<evidence type="ECO:0000313" key="7">
    <source>
        <dbReference type="EMBL" id="KAB0390181.1"/>
    </source>
</evidence>
<keyword evidence="1" id="KW-0343">GTPase activation</keyword>
<gene>
    <name evidence="7" type="ORF">E2I00_008231</name>
</gene>
<dbReference type="GO" id="GO:0031410">
    <property type="term" value="C:cytoplasmic vesicle"/>
    <property type="evidence" value="ECO:0007669"/>
    <property type="project" value="UniProtKB-ARBA"/>
</dbReference>
<dbReference type="InterPro" id="IPR000195">
    <property type="entry name" value="Rab-GAP-TBC_dom"/>
</dbReference>
<dbReference type="OrthoDB" id="10264062at2759"/>
<accession>A0A643BQD4</accession>
<feature type="region of interest" description="Disordered" evidence="4">
    <location>
        <begin position="714"/>
        <end position="798"/>
    </location>
</feature>
<comment type="similarity">
    <text evidence="2">Belongs to the RUTBC family.</text>
</comment>
<evidence type="ECO:0000256" key="2">
    <source>
        <dbReference type="ARBA" id="ARBA00034124"/>
    </source>
</evidence>
<dbReference type="SUPFAM" id="SSF47923">
    <property type="entry name" value="Ypt/Rab-GAP domain of gyp1p"/>
    <property type="match status" value="3"/>
</dbReference>
<dbReference type="InterPro" id="IPR004012">
    <property type="entry name" value="Run_dom"/>
</dbReference>
<feature type="coiled-coil region" evidence="3">
    <location>
        <begin position="63"/>
        <end position="97"/>
    </location>
</feature>
<sequence>VKQIMEEAVTRKFVHEDSSHIVSFCAAVEACVLHGLRRRAAGFLRSNKIAALFMKVGKSFPPAEELSRKVQDLEQLIESARNQIQGLQENVRKLPKLPNLSPLAIKHLWIRTALFEKVLDKIVHYLVENSSKYYEKEALLMDPVDGPILASLLVGPCALEYTKMKTSDHFWTDPSADELVQRHRIHSLHLRQDSPTKRPALCVSGVDGGALGGSLAEFWTWYGGGEWTGALVVTPDLICHLPAHCQIQKRHSSSSMDDRPSLSARDYVESLHQNSRATLLYGKNNVLVQPRDDMESVPGYLSLHQTADVMTLKWTPNQLMNGSVGDLDYEKSVYWDYAMTIRLEEIVYLHCHQQEWAAPSRAAGPATLVSAGEVFPKLRKRSPQGSSESTSSDKEDEEATDYVFRIIYPGMQSEFVASSAMGGTSPVSVGPAWMVVPAGLSALVVARGSRWAQTKWDTTLPTSSQKPQPPSLTMALPLPLLPTTVPQDLMDVSVSNLPSLWQPSPRKSSCSSCSQSGSADGGSTNGCNHERAPLKLLCDNMKYQILSRAFYGWLAYCRHLSTVRTHLSALVNHMIVSPDLPCDAGHGLTAEIWEQYLQDSTSYEEQELLRLIYYGGIQPEIRKAVWPFLLGHYQFGMTETERKEVDEQMHACYAQTMSEWLGCEAIVRQRERESHAAALAKCSSGASLDSHLHRMMHRDSTISNEVEAECRLEEKQPKIPNGNLVNGTCSPDSGHPSSHNFSSGLSEHSEPSLSTEDSVVDAQRPAPLVIRPRDSGVDDRQSSEATASRDEVPREELAVQDSLESDLLANGSMDEFVSITGSMDVALPKRGGPAMEGWRGIEVGKQSQVDSEDNLSEEPEMESLFPVLASLAVTTSANSEASPVSSSGVTYSPELLDLYTLWHQEKSQKASQCYIWQHIDVGYVQGMCDLLAPLLVILDDEALAFSCFTELMKRMNQNFPHGGAMDTHFANMRSLIQILDSELFELMHQNGDYTHFYFCYRWFLLDFKRGTDFKLETCSQTLCSRISGEKGLTLPLRVCVGVPAELIYDDVFSVWETIWAAKHVSSAHYVLFIALALVEVYRDIILENNMDFTDIIKFFNGIHMTRVLSEGCRLLEGPFLGAGEGWRVTETDAP</sequence>
<dbReference type="Gene3D" id="2.30.29.230">
    <property type="match status" value="2"/>
</dbReference>